<dbReference type="InterPro" id="IPR023100">
    <property type="entry name" value="D-aminoacylase_insert_dom_sf"/>
</dbReference>
<dbReference type="InterPro" id="IPR011059">
    <property type="entry name" value="Metal-dep_hydrolase_composite"/>
</dbReference>
<evidence type="ECO:0000313" key="3">
    <source>
        <dbReference type="Proteomes" id="UP000214646"/>
    </source>
</evidence>
<dbReference type="InterPro" id="IPR050378">
    <property type="entry name" value="Metallo-dep_Hydrolases_sf"/>
</dbReference>
<comment type="caution">
    <text evidence="2">The sequence shown here is derived from an EMBL/GenBank/DDBJ whole genome shotgun (WGS) entry which is preliminary data.</text>
</comment>
<protein>
    <submittedName>
        <fullName evidence="2">N-acyl-D-amino-acid deacylase</fullName>
    </submittedName>
</protein>
<organism evidence="2 3">
    <name type="scientific">Fimbriiglobus ruber</name>
    <dbReference type="NCBI Taxonomy" id="1908690"/>
    <lineage>
        <taxon>Bacteria</taxon>
        <taxon>Pseudomonadati</taxon>
        <taxon>Planctomycetota</taxon>
        <taxon>Planctomycetia</taxon>
        <taxon>Gemmatales</taxon>
        <taxon>Gemmataceae</taxon>
        <taxon>Fimbriiglobus</taxon>
    </lineage>
</organism>
<dbReference type="GO" id="GO:0005829">
    <property type="term" value="C:cytosol"/>
    <property type="evidence" value="ECO:0007669"/>
    <property type="project" value="TreeGrafter"/>
</dbReference>
<dbReference type="RefSeq" id="WP_088257505.1">
    <property type="nucleotide sequence ID" value="NZ_NIDE01000014.1"/>
</dbReference>
<evidence type="ECO:0000259" key="1">
    <source>
        <dbReference type="Pfam" id="PF07969"/>
    </source>
</evidence>
<dbReference type="CDD" id="cd01297">
    <property type="entry name" value="D-aminoacylase"/>
    <property type="match status" value="1"/>
</dbReference>
<dbReference type="Proteomes" id="UP000214646">
    <property type="component" value="Unassembled WGS sequence"/>
</dbReference>
<dbReference type="InterPro" id="IPR032466">
    <property type="entry name" value="Metal_Hydrolase"/>
</dbReference>
<proteinExistence type="predicted"/>
<dbReference type="GO" id="GO:0016811">
    <property type="term" value="F:hydrolase activity, acting on carbon-nitrogen (but not peptide) bonds, in linear amides"/>
    <property type="evidence" value="ECO:0007669"/>
    <property type="project" value="InterPro"/>
</dbReference>
<reference evidence="3" key="1">
    <citation type="submission" date="2017-06" db="EMBL/GenBank/DDBJ databases">
        <title>Genome analysis of Fimbriiglobus ruber SP5, the first member of the order Planctomycetales with confirmed chitinolytic capability.</title>
        <authorList>
            <person name="Ravin N.V."/>
            <person name="Rakitin A.L."/>
            <person name="Ivanova A.A."/>
            <person name="Beletsky A.V."/>
            <person name="Kulichevskaya I.S."/>
            <person name="Mardanov A.V."/>
            <person name="Dedysh S.N."/>
        </authorList>
    </citation>
    <scope>NUCLEOTIDE SEQUENCE [LARGE SCALE GENOMIC DNA]</scope>
    <source>
        <strain evidence="3">SP5</strain>
    </source>
</reference>
<dbReference type="InterPro" id="IPR013108">
    <property type="entry name" value="Amidohydro_3"/>
</dbReference>
<accession>A0A225D7Q2</accession>
<feature type="domain" description="Amidohydrolase 3" evidence="1">
    <location>
        <begin position="44"/>
        <end position="504"/>
    </location>
</feature>
<evidence type="ECO:0000313" key="2">
    <source>
        <dbReference type="EMBL" id="OWK37630.1"/>
    </source>
</evidence>
<sequence length="523" mass="56656">MFDLLIRNGRVVDGTGLPWVRADIGVTGDRVIAVGQIGKAEAKQTIDATGKIVCPGFVDTHVHGDLPLIVDPYHEPAVRQGVTTYIVGQDGVAFAPASPETMRYMKRYTAGFNGNFPTPGKDWRTVAEYLDVIDRKAAINAATLIPNGNVRMEVMGLEDRPPTVDELARMRRLVREGMEQGAVGLSSGLDYVPSIYADVHELTALCEEIAPFGGVYVTHMRGYTPQRFGPAIEEVFAIGRGAGCGVHVSHFNVIADHALPVVDAARADGVDVTYDLYCYLYGNTIVAMVTLPPEYCAGGIEATVARLRDPAVRRDLEAAFATPRFPINTIRLANVPHPDWKHYEGMLLSDAVKAHTGGTSVRQTVDFVCDLLVTTDLAAGCVLRHFAERQESDTRALMRHPAMMAGSDGIYCGGAPHPRGTGCFARYLGEYVRNGTWTIETAVRHLAYHGARRHGLTDRGLLAAGYAADVVVFDPDTIADRSTFENGKALAVGVEHVAVNGELVLHNGERTKALPGRGLRKKN</sequence>
<dbReference type="GO" id="GO:0016812">
    <property type="term" value="F:hydrolase activity, acting on carbon-nitrogen (but not peptide) bonds, in cyclic amides"/>
    <property type="evidence" value="ECO:0007669"/>
    <property type="project" value="TreeGrafter"/>
</dbReference>
<dbReference type="Gene3D" id="3.20.20.140">
    <property type="entry name" value="Metal-dependent hydrolases"/>
    <property type="match status" value="1"/>
</dbReference>
<dbReference type="AlphaFoldDB" id="A0A225D7Q2"/>
<name>A0A225D7Q2_9BACT</name>
<dbReference type="PANTHER" id="PTHR11647">
    <property type="entry name" value="HYDRANTOINASE/DIHYDROPYRIMIDINASE FAMILY MEMBER"/>
    <property type="match status" value="1"/>
</dbReference>
<dbReference type="Gene3D" id="2.30.40.10">
    <property type="entry name" value="Urease, subunit C, domain 1"/>
    <property type="match status" value="1"/>
</dbReference>
<dbReference type="SUPFAM" id="SSF51556">
    <property type="entry name" value="Metallo-dependent hydrolases"/>
    <property type="match status" value="1"/>
</dbReference>
<dbReference type="SUPFAM" id="SSF51338">
    <property type="entry name" value="Composite domain of metallo-dependent hydrolases"/>
    <property type="match status" value="1"/>
</dbReference>
<keyword evidence="3" id="KW-1185">Reference proteome</keyword>
<dbReference type="EMBL" id="NIDE01000014">
    <property type="protein sequence ID" value="OWK37630.1"/>
    <property type="molecule type" value="Genomic_DNA"/>
</dbReference>
<dbReference type="PANTHER" id="PTHR11647:SF1">
    <property type="entry name" value="COLLAPSIN RESPONSE MEDIATOR PROTEIN"/>
    <property type="match status" value="1"/>
</dbReference>
<dbReference type="OrthoDB" id="9775607at2"/>
<dbReference type="Pfam" id="PF07969">
    <property type="entry name" value="Amidohydro_3"/>
    <property type="match status" value="1"/>
</dbReference>
<dbReference type="Gene3D" id="3.30.1490.130">
    <property type="entry name" value="D-aminoacylase. Domain 3"/>
    <property type="match status" value="1"/>
</dbReference>
<gene>
    <name evidence="2" type="ORF">FRUB_06750</name>
</gene>